<protein>
    <recommendedName>
        <fullName evidence="1">Helix-turn-helix domain-containing protein</fullName>
    </recommendedName>
</protein>
<evidence type="ECO:0000259" key="1">
    <source>
        <dbReference type="Pfam" id="PF12728"/>
    </source>
</evidence>
<dbReference type="SUPFAM" id="SSF46955">
    <property type="entry name" value="Putative DNA-binding domain"/>
    <property type="match status" value="1"/>
</dbReference>
<dbReference type="Pfam" id="PF12728">
    <property type="entry name" value="HTH_17"/>
    <property type="match status" value="1"/>
</dbReference>
<comment type="caution">
    <text evidence="2">The sequence shown here is derived from an EMBL/GenBank/DDBJ whole genome shotgun (WGS) entry which is preliminary data.</text>
</comment>
<dbReference type="InterPro" id="IPR041657">
    <property type="entry name" value="HTH_17"/>
</dbReference>
<dbReference type="Proteomes" id="UP000216147">
    <property type="component" value="Unassembled WGS sequence"/>
</dbReference>
<dbReference type="EMBL" id="NCEQ01000012">
    <property type="protein sequence ID" value="OYX55763.1"/>
    <property type="molecule type" value="Genomic_DNA"/>
</dbReference>
<sequence>MTTRPQETPLCTKLAARVLGLDHRTLEQWRHLGKGPSYYRLGRQIRYYQADLYAWISGGRVDHQTAS</sequence>
<proteinExistence type="predicted"/>
<feature type="domain" description="Helix-turn-helix" evidence="1">
    <location>
        <begin position="15"/>
        <end position="58"/>
    </location>
</feature>
<evidence type="ECO:0000313" key="3">
    <source>
        <dbReference type="Proteomes" id="UP000216147"/>
    </source>
</evidence>
<dbReference type="InterPro" id="IPR009061">
    <property type="entry name" value="DNA-bd_dom_put_sf"/>
</dbReference>
<name>A0A258HHD7_9CAUL</name>
<dbReference type="AlphaFoldDB" id="A0A258HHD7"/>
<reference evidence="2 3" key="1">
    <citation type="submission" date="2017-03" db="EMBL/GenBank/DDBJ databases">
        <title>Lifting the veil on microbial sulfur biogeochemistry in mining wastewaters.</title>
        <authorList>
            <person name="Kantor R.S."/>
            <person name="Colenbrander Nelson T."/>
            <person name="Marshall S."/>
            <person name="Bennett D."/>
            <person name="Apte S."/>
            <person name="Camacho D."/>
            <person name="Thomas B.C."/>
            <person name="Warren L.A."/>
            <person name="Banfield J.F."/>
        </authorList>
    </citation>
    <scope>NUCLEOTIDE SEQUENCE [LARGE SCALE GENOMIC DNA]</scope>
    <source>
        <strain evidence="2">32-68-21</strain>
    </source>
</reference>
<accession>A0A258HHD7</accession>
<gene>
    <name evidence="2" type="ORF">B7Y86_12495</name>
</gene>
<evidence type="ECO:0000313" key="2">
    <source>
        <dbReference type="EMBL" id="OYX55763.1"/>
    </source>
</evidence>
<organism evidence="2 3">
    <name type="scientific">Brevundimonas subvibrioides</name>
    <dbReference type="NCBI Taxonomy" id="74313"/>
    <lineage>
        <taxon>Bacteria</taxon>
        <taxon>Pseudomonadati</taxon>
        <taxon>Pseudomonadota</taxon>
        <taxon>Alphaproteobacteria</taxon>
        <taxon>Caulobacterales</taxon>
        <taxon>Caulobacteraceae</taxon>
        <taxon>Brevundimonas</taxon>
    </lineage>
</organism>